<dbReference type="Pfam" id="PF01261">
    <property type="entry name" value="AP_endonuc_2"/>
    <property type="match status" value="1"/>
</dbReference>
<evidence type="ECO:0000259" key="1">
    <source>
        <dbReference type="Pfam" id="PF01261"/>
    </source>
</evidence>
<protein>
    <recommendedName>
        <fullName evidence="1">Xylose isomerase-like TIM barrel domain-containing protein</fullName>
    </recommendedName>
</protein>
<keyword evidence="3" id="KW-1185">Reference proteome</keyword>
<dbReference type="EMBL" id="CAJVCE010000006">
    <property type="protein sequence ID" value="CAG7639483.1"/>
    <property type="molecule type" value="Genomic_DNA"/>
</dbReference>
<feature type="domain" description="Xylose isomerase-like TIM barrel" evidence="1">
    <location>
        <begin position="285"/>
        <end position="519"/>
    </location>
</feature>
<evidence type="ECO:0000313" key="2">
    <source>
        <dbReference type="EMBL" id="CAG7639483.1"/>
    </source>
</evidence>
<name>A0ABM8VH99_9BACL</name>
<dbReference type="Proteomes" id="UP000730618">
    <property type="component" value="Unassembled WGS sequence"/>
</dbReference>
<proteinExistence type="predicted"/>
<reference evidence="2 3" key="1">
    <citation type="submission" date="2021-06" db="EMBL/GenBank/DDBJ databases">
        <authorList>
            <person name="Criscuolo A."/>
        </authorList>
    </citation>
    <scope>NUCLEOTIDE SEQUENCE [LARGE SCALE GENOMIC DNA]</scope>
    <source>
        <strain evidence="3">CIP 111802</strain>
    </source>
</reference>
<dbReference type="PANTHER" id="PTHR12110:SF53">
    <property type="entry name" value="BLR5974 PROTEIN"/>
    <property type="match status" value="1"/>
</dbReference>
<dbReference type="PANTHER" id="PTHR12110">
    <property type="entry name" value="HYDROXYPYRUVATE ISOMERASE"/>
    <property type="match status" value="1"/>
</dbReference>
<sequence>MNMNRLQNNLEGHPLPISLILSPEGGGVKDAVDAEGTAYDAIRMVCVIAGTLNAEDCIWINRNLVNLISIEVTGTANFENAFVPNSAFNENKMIQFIKFDKATGVGRMAFNECSALIRVELPEVTTIDSHTFTNCKALQYASLPKLQSMESRAFYGCAGLESLILGEEPPEPIGRGYWFKHVYTAKIYVPVEESIQKYKSTYEFADFRIKVLGDESADDDPGEDPFAHVYEQVGTSHYLKDHRKGPYYTGDYKIGLNLYSFSHNLGAWLKGGTKGAPPIDTMQAIRFAKEAGFDAVDVTAYYIPGYDNHTMPTKSDEEIYAYARKIRALCEELDITISGTGVQNDFADPNDARRTLDLERIKYWIDVAAVMGAPVMRVFSGLVPRDILKSDWETIARERIAPALRGCAEYGAKKGVMIGLQNHGDMTATADQVIRLLGWVDHPNIGVVNDTGYFRKFREPLGLGYDWYSDIEAVLPYTVNFQVKKKPAGQETDIPIDLAKLFTGIRYSSYRGYIPIELLWVNGEMRHPKDLSEPPYEEIRYFLSLVKAAAEYSKKTGPAIVR</sequence>
<dbReference type="InterPro" id="IPR050312">
    <property type="entry name" value="IolE/XylAMocC-like"/>
</dbReference>
<organism evidence="2 3">
    <name type="scientific">Paenibacillus allorhizosphaerae</name>
    <dbReference type="NCBI Taxonomy" id="2849866"/>
    <lineage>
        <taxon>Bacteria</taxon>
        <taxon>Bacillati</taxon>
        <taxon>Bacillota</taxon>
        <taxon>Bacilli</taxon>
        <taxon>Bacillales</taxon>
        <taxon>Paenibacillaceae</taxon>
        <taxon>Paenibacillus</taxon>
    </lineage>
</organism>
<gene>
    <name evidence="2" type="ORF">PAECIP111802_02548</name>
</gene>
<dbReference type="Pfam" id="PF13306">
    <property type="entry name" value="LRR_5"/>
    <property type="match status" value="1"/>
</dbReference>
<dbReference type="InterPro" id="IPR013022">
    <property type="entry name" value="Xyl_isomerase-like_TIM-brl"/>
</dbReference>
<dbReference type="InterPro" id="IPR026906">
    <property type="entry name" value="LRR_5"/>
</dbReference>
<accession>A0ABM8VH99</accession>
<evidence type="ECO:0000313" key="3">
    <source>
        <dbReference type="Proteomes" id="UP000730618"/>
    </source>
</evidence>
<comment type="caution">
    <text evidence="2">The sequence shown here is derived from an EMBL/GenBank/DDBJ whole genome shotgun (WGS) entry which is preliminary data.</text>
</comment>